<keyword evidence="5" id="KW-0812">Transmembrane</keyword>
<feature type="transmembrane region" description="Helical" evidence="5">
    <location>
        <begin position="16"/>
        <end position="36"/>
    </location>
</feature>
<dbReference type="PROSITE" id="PS50111">
    <property type="entry name" value="CHEMOTAXIS_TRANSDUC_2"/>
    <property type="match status" value="1"/>
</dbReference>
<dbReference type="SUPFAM" id="SSF58104">
    <property type="entry name" value="Methyl-accepting chemotaxis protein (MCP) signaling domain"/>
    <property type="match status" value="1"/>
</dbReference>
<dbReference type="PANTHER" id="PTHR43531:SF11">
    <property type="entry name" value="METHYL-ACCEPTING CHEMOTAXIS PROTEIN 3"/>
    <property type="match status" value="1"/>
</dbReference>
<keyword evidence="4" id="KW-0175">Coiled coil</keyword>
<dbReference type="PRINTS" id="PR00260">
    <property type="entry name" value="CHEMTRNSDUCR"/>
</dbReference>
<name>A0A4R9LPA3_9LEPT</name>
<evidence type="ECO:0000313" key="7">
    <source>
        <dbReference type="EMBL" id="TGN07081.1"/>
    </source>
</evidence>
<feature type="transmembrane region" description="Helical" evidence="5">
    <location>
        <begin position="214"/>
        <end position="237"/>
    </location>
</feature>
<dbReference type="GO" id="GO:0004888">
    <property type="term" value="F:transmembrane signaling receptor activity"/>
    <property type="evidence" value="ECO:0007669"/>
    <property type="project" value="InterPro"/>
</dbReference>
<evidence type="ECO:0000259" key="6">
    <source>
        <dbReference type="PROSITE" id="PS50111"/>
    </source>
</evidence>
<protein>
    <submittedName>
        <fullName evidence="7">Methyl-accepting chemotaxis protein</fullName>
    </submittedName>
</protein>
<comment type="similarity">
    <text evidence="2">Belongs to the methyl-accepting chemotaxis (MCP) protein family.</text>
</comment>
<dbReference type="InterPro" id="IPR051310">
    <property type="entry name" value="MCP_chemotaxis"/>
</dbReference>
<evidence type="ECO:0000256" key="4">
    <source>
        <dbReference type="SAM" id="Coils"/>
    </source>
</evidence>
<reference evidence="7" key="1">
    <citation type="journal article" date="2019" name="PLoS Negl. Trop. Dis.">
        <title>Revisiting the worldwide diversity of Leptospira species in the environment.</title>
        <authorList>
            <person name="Vincent A.T."/>
            <person name="Schiettekatte O."/>
            <person name="Bourhy P."/>
            <person name="Veyrier F.J."/>
            <person name="Picardeau M."/>
        </authorList>
    </citation>
    <scope>NUCLEOTIDE SEQUENCE [LARGE SCALE GENOMIC DNA]</scope>
    <source>
        <strain evidence="7">201400974</strain>
    </source>
</reference>
<dbReference type="OrthoDB" id="344905at2"/>
<evidence type="ECO:0000313" key="8">
    <source>
        <dbReference type="Proteomes" id="UP000298264"/>
    </source>
</evidence>
<evidence type="ECO:0000256" key="3">
    <source>
        <dbReference type="PROSITE-ProRule" id="PRU00284"/>
    </source>
</evidence>
<dbReference type="Gene3D" id="1.10.287.950">
    <property type="entry name" value="Methyl-accepting chemotaxis protein"/>
    <property type="match status" value="1"/>
</dbReference>
<dbReference type="GO" id="GO:0005886">
    <property type="term" value="C:plasma membrane"/>
    <property type="evidence" value="ECO:0007669"/>
    <property type="project" value="TreeGrafter"/>
</dbReference>
<feature type="transmembrane region" description="Helical" evidence="5">
    <location>
        <begin position="42"/>
        <end position="62"/>
    </location>
</feature>
<keyword evidence="5" id="KW-0472">Membrane</keyword>
<keyword evidence="1" id="KW-0145">Chemotaxis</keyword>
<dbReference type="InterPro" id="IPR004090">
    <property type="entry name" value="Chemotax_Me-accpt_rcpt"/>
</dbReference>
<dbReference type="SMART" id="SM00283">
    <property type="entry name" value="MA"/>
    <property type="match status" value="1"/>
</dbReference>
<gene>
    <name evidence="7" type="ORF">EHS11_18345</name>
</gene>
<dbReference type="GO" id="GO:0007165">
    <property type="term" value="P:signal transduction"/>
    <property type="evidence" value="ECO:0007669"/>
    <property type="project" value="UniProtKB-KW"/>
</dbReference>
<dbReference type="Pfam" id="PF00015">
    <property type="entry name" value="MCPsignal"/>
    <property type="match status" value="1"/>
</dbReference>
<evidence type="ECO:0000256" key="5">
    <source>
        <dbReference type="SAM" id="Phobius"/>
    </source>
</evidence>
<proteinExistence type="inferred from homology"/>
<organism evidence="7 8">
    <name type="scientific">Leptospira ilyithenensis</name>
    <dbReference type="NCBI Taxonomy" id="2484901"/>
    <lineage>
        <taxon>Bacteria</taxon>
        <taxon>Pseudomonadati</taxon>
        <taxon>Spirochaetota</taxon>
        <taxon>Spirochaetia</taxon>
        <taxon>Leptospirales</taxon>
        <taxon>Leptospiraceae</taxon>
        <taxon>Leptospira</taxon>
    </lineage>
</organism>
<keyword evidence="8" id="KW-1185">Reference proteome</keyword>
<sequence>MISSNFYRTLTVRLEFITYILVVPMACVFIIFANGFDFLESLYFLGGATAASTVTGIVFPSLRYLYLKRIVMNAENGKLSGDTSLLISAKAKLLNFPLLETVFVQSQWITGIMIAASITDYLVNMGFWGWFSFAFTYFIIFFVNNVSHFFTTEIIIGRELSSEEWINISVQNVRLISFRARIFFSMLSVVWLCFFLFGYLLFLETQKVTILDNFWYFLPTIGIQLCLIVGMITYLFAYSAKKNTNDLVRKLQDLAKGKIGDQNAMISSDEIGFVTISVNQFSSQLESVTSEIGKESDKLFLFSENLLGSVKLTTERLMDQAAAAEEMSAATQELHTKSEQVLSKTDHQMKQMEKTNLSLNLLNEKIREIQSNSEKAVSQSEQMEKVAESGSNKIKTNIGQMEDIRDITLKIQGISGLVGEIADRVGLLSLNASIEAARAGDAGRGFAVVAQEISKLGESTQKNSKDIDSLVNKAVSIVNLGTDSMKELGSSMGSILSYVEEAIHNIRGIQITSKEQSEISSLVSEDSVNLFKITEEIVIANQEQTMTFQEIANAVSKVAENTSYLVNISEDNHGLANSLQDQASQLQKTLSFFNISGQHPDNQRRHP</sequence>
<dbReference type="EMBL" id="RQHV01000062">
    <property type="protein sequence ID" value="TGN07081.1"/>
    <property type="molecule type" value="Genomic_DNA"/>
</dbReference>
<keyword evidence="5" id="KW-1133">Transmembrane helix</keyword>
<feature type="transmembrane region" description="Helical" evidence="5">
    <location>
        <begin position="182"/>
        <end position="202"/>
    </location>
</feature>
<dbReference type="GO" id="GO:0006935">
    <property type="term" value="P:chemotaxis"/>
    <property type="evidence" value="ECO:0007669"/>
    <property type="project" value="UniProtKB-KW"/>
</dbReference>
<dbReference type="AlphaFoldDB" id="A0A4R9LPA3"/>
<feature type="transmembrane region" description="Helical" evidence="5">
    <location>
        <begin position="125"/>
        <end position="143"/>
    </location>
</feature>
<dbReference type="PANTHER" id="PTHR43531">
    <property type="entry name" value="PROTEIN ICFG"/>
    <property type="match status" value="1"/>
</dbReference>
<accession>A0A4R9LPA3</accession>
<dbReference type="RefSeq" id="WP_135765804.1">
    <property type="nucleotide sequence ID" value="NZ_RQHV01000062.1"/>
</dbReference>
<keyword evidence="3" id="KW-0807">Transducer</keyword>
<dbReference type="Proteomes" id="UP000298264">
    <property type="component" value="Unassembled WGS sequence"/>
</dbReference>
<feature type="domain" description="Methyl-accepting transducer" evidence="6">
    <location>
        <begin position="323"/>
        <end position="559"/>
    </location>
</feature>
<comment type="caution">
    <text evidence="7">The sequence shown here is derived from an EMBL/GenBank/DDBJ whole genome shotgun (WGS) entry which is preliminary data.</text>
</comment>
<feature type="coiled-coil region" evidence="4">
    <location>
        <begin position="352"/>
        <end position="379"/>
    </location>
</feature>
<evidence type="ECO:0000256" key="1">
    <source>
        <dbReference type="ARBA" id="ARBA00022500"/>
    </source>
</evidence>
<dbReference type="InterPro" id="IPR004089">
    <property type="entry name" value="MCPsignal_dom"/>
</dbReference>
<evidence type="ECO:0000256" key="2">
    <source>
        <dbReference type="ARBA" id="ARBA00029447"/>
    </source>
</evidence>